<evidence type="ECO:0000313" key="4">
    <source>
        <dbReference type="Proteomes" id="UP000243515"/>
    </source>
</evidence>
<feature type="non-terminal residue" evidence="3">
    <location>
        <position position="374"/>
    </location>
</feature>
<evidence type="ECO:0000313" key="3">
    <source>
        <dbReference type="EMBL" id="OXV12071.1"/>
    </source>
</evidence>
<dbReference type="Pfam" id="PF20209">
    <property type="entry name" value="DUF6570"/>
    <property type="match status" value="1"/>
</dbReference>
<dbReference type="Proteomes" id="UP000243515">
    <property type="component" value="Unassembled WGS sequence"/>
</dbReference>
<proteinExistence type="predicted"/>
<organism evidence="3 4">
    <name type="scientific">Elaphomyces granulatus</name>
    <dbReference type="NCBI Taxonomy" id="519963"/>
    <lineage>
        <taxon>Eukaryota</taxon>
        <taxon>Fungi</taxon>
        <taxon>Dikarya</taxon>
        <taxon>Ascomycota</taxon>
        <taxon>Pezizomycotina</taxon>
        <taxon>Eurotiomycetes</taxon>
        <taxon>Eurotiomycetidae</taxon>
        <taxon>Eurotiales</taxon>
        <taxon>Elaphomycetaceae</taxon>
        <taxon>Elaphomyces</taxon>
    </lineage>
</organism>
<dbReference type="InterPro" id="IPR046700">
    <property type="entry name" value="DUF6570"/>
</dbReference>
<reference evidence="3 4" key="1">
    <citation type="journal article" date="2015" name="Environ. Microbiol.">
        <title>Metagenome sequence of Elaphomyces granulatus from sporocarp tissue reveals Ascomycota ectomycorrhizal fingerprints of genome expansion and a Proteobacteria-rich microbiome.</title>
        <authorList>
            <person name="Quandt C.A."/>
            <person name="Kohler A."/>
            <person name="Hesse C.N."/>
            <person name="Sharpton T.J."/>
            <person name="Martin F."/>
            <person name="Spatafora J.W."/>
        </authorList>
    </citation>
    <scope>NUCLEOTIDE SEQUENCE [LARGE SCALE GENOMIC DNA]</scope>
    <source>
        <strain evidence="3 4">OSC145934</strain>
    </source>
</reference>
<protein>
    <recommendedName>
        <fullName evidence="2">DUF6570 domain-containing protein</fullName>
    </recommendedName>
</protein>
<feature type="compositionally biased region" description="Basic and acidic residues" evidence="1">
    <location>
        <begin position="331"/>
        <end position="345"/>
    </location>
</feature>
<feature type="domain" description="DUF6570" evidence="2">
    <location>
        <begin position="135"/>
        <end position="267"/>
    </location>
</feature>
<feature type="compositionally biased region" description="Acidic residues" evidence="1">
    <location>
        <begin position="61"/>
        <end position="71"/>
    </location>
</feature>
<comment type="caution">
    <text evidence="3">The sequence shown here is derived from an EMBL/GenBank/DDBJ whole genome shotgun (WGS) entry which is preliminary data.</text>
</comment>
<feature type="region of interest" description="Disordered" evidence="1">
    <location>
        <begin position="283"/>
        <end position="374"/>
    </location>
</feature>
<dbReference type="AlphaFoldDB" id="A0A232M6Q5"/>
<dbReference type="EMBL" id="NPHW01002150">
    <property type="protein sequence ID" value="OXV12071.1"/>
    <property type="molecule type" value="Genomic_DNA"/>
</dbReference>
<evidence type="ECO:0000256" key="1">
    <source>
        <dbReference type="SAM" id="MobiDB-lite"/>
    </source>
</evidence>
<sequence length="374" mass="42019">GSQTAARRQDDARSRAQRRRQRQVQRGVTPSQASSQASQHPQIPNDQIAPDGGSTLGSDGVEGDMFEDDGVFENMPDTSGAAVPEQDWSFLEQFNRRFDENQPETCTVCNERWFDMNLKPNGQCGRCDKASRLNQVNRLSAANYMDPGEFPAHLPKLDNTEEMLIARCHVHVQVQRFRGAQYKYAGHTVYFMQNTGKVYNKLPRLPRDLEVILLKPPTATEAERQEVERRFVRSHRVHRSKVETWLRYLKENHPSYADVEIDEEALRALPEGESVHDQFLSRTEAATSDPGLESLSDEDSEDGSEDGSEVGQGDMADEQPPTDTSACVPAHELEDHDRSEIEILRENLQGPEAESAPVASQGPSEGEPADDEFR</sequence>
<dbReference type="OrthoDB" id="4369803at2759"/>
<feature type="region of interest" description="Disordered" evidence="1">
    <location>
        <begin position="1"/>
        <end position="72"/>
    </location>
</feature>
<accession>A0A232M6Q5</accession>
<evidence type="ECO:0000259" key="2">
    <source>
        <dbReference type="Pfam" id="PF20209"/>
    </source>
</evidence>
<name>A0A232M6Q5_9EURO</name>
<gene>
    <name evidence="3" type="ORF">Egran_00169</name>
</gene>
<feature type="compositionally biased region" description="Low complexity" evidence="1">
    <location>
        <begin position="24"/>
        <end position="42"/>
    </location>
</feature>
<feature type="compositionally biased region" description="Acidic residues" evidence="1">
    <location>
        <begin position="295"/>
        <end position="308"/>
    </location>
</feature>
<feature type="non-terminal residue" evidence="3">
    <location>
        <position position="1"/>
    </location>
</feature>
<keyword evidence="4" id="KW-1185">Reference proteome</keyword>